<sequence>MKIYHPAKNSMPKFLGVFAILFGGVGFLLPGITSGSVGFLTAGLIITSIGVITFFGKAEKFIDTEKKAVINFKKWFFIELEAQIPLSLYKYVRVIENSHGPSADDHSRGFYEVNLVGKNTTNDYSGGFDINMLLAIYPRSSAGKSEALSFAEKVAREVGLPMRAEKNL</sequence>
<keyword evidence="1" id="KW-0812">Transmembrane</keyword>
<dbReference type="Proteomes" id="UP001408594">
    <property type="component" value="Unassembled WGS sequence"/>
</dbReference>
<evidence type="ECO:0000313" key="2">
    <source>
        <dbReference type="EMBL" id="GAA5523649.1"/>
    </source>
</evidence>
<gene>
    <name evidence="2" type="ORF">Maes01_00198</name>
</gene>
<proteinExistence type="predicted"/>
<reference evidence="2 3" key="1">
    <citation type="submission" date="2024-02" db="EMBL/GenBank/DDBJ databases">
        <title>Microbulbifer aestuariivivens NBRC 112533.</title>
        <authorList>
            <person name="Ichikawa N."/>
            <person name="Katano-Makiyama Y."/>
            <person name="Hidaka K."/>
        </authorList>
    </citation>
    <scope>NUCLEOTIDE SEQUENCE [LARGE SCALE GENOMIC DNA]</scope>
    <source>
        <strain evidence="2 3">NBRC 112533</strain>
    </source>
</reference>
<evidence type="ECO:0000256" key="1">
    <source>
        <dbReference type="SAM" id="Phobius"/>
    </source>
</evidence>
<feature type="transmembrane region" description="Helical" evidence="1">
    <location>
        <begin position="38"/>
        <end position="56"/>
    </location>
</feature>
<organism evidence="2 3">
    <name type="scientific">Microbulbifer aestuariivivens</name>
    <dbReference type="NCBI Taxonomy" id="1908308"/>
    <lineage>
        <taxon>Bacteria</taxon>
        <taxon>Pseudomonadati</taxon>
        <taxon>Pseudomonadota</taxon>
        <taxon>Gammaproteobacteria</taxon>
        <taxon>Cellvibrionales</taxon>
        <taxon>Microbulbiferaceae</taxon>
        <taxon>Microbulbifer</taxon>
    </lineage>
</organism>
<evidence type="ECO:0000313" key="3">
    <source>
        <dbReference type="Proteomes" id="UP001408594"/>
    </source>
</evidence>
<keyword evidence="3" id="KW-1185">Reference proteome</keyword>
<evidence type="ECO:0008006" key="4">
    <source>
        <dbReference type="Google" id="ProtNLM"/>
    </source>
</evidence>
<keyword evidence="1" id="KW-1133">Transmembrane helix</keyword>
<feature type="transmembrane region" description="Helical" evidence="1">
    <location>
        <begin position="12"/>
        <end position="32"/>
    </location>
</feature>
<comment type="caution">
    <text evidence="2">The sequence shown here is derived from an EMBL/GenBank/DDBJ whole genome shotgun (WGS) entry which is preliminary data.</text>
</comment>
<protein>
    <recommendedName>
        <fullName evidence="4">DUF3592 domain-containing protein</fullName>
    </recommendedName>
</protein>
<name>A0ABP9WKN0_9GAMM</name>
<dbReference type="EMBL" id="BAABRT010000001">
    <property type="protein sequence ID" value="GAA5523649.1"/>
    <property type="molecule type" value="Genomic_DNA"/>
</dbReference>
<keyword evidence="1" id="KW-0472">Membrane</keyword>
<accession>A0ABP9WKN0</accession>